<dbReference type="KEGG" id="pfg:AB870_16080"/>
<organism evidence="3 4">
    <name type="scientific">Pandoraea faecigallinarum</name>
    <dbReference type="NCBI Taxonomy" id="656179"/>
    <lineage>
        <taxon>Bacteria</taxon>
        <taxon>Pseudomonadati</taxon>
        <taxon>Pseudomonadota</taxon>
        <taxon>Betaproteobacteria</taxon>
        <taxon>Burkholderiales</taxon>
        <taxon>Burkholderiaceae</taxon>
        <taxon>Pandoraea</taxon>
    </lineage>
</organism>
<keyword evidence="1" id="KW-0175">Coiled coil</keyword>
<evidence type="ECO:0000313" key="3">
    <source>
        <dbReference type="EMBL" id="ANI21655.1"/>
    </source>
</evidence>
<name>A0A173GZP1_9BURK</name>
<feature type="chain" id="PRO_5008006562" description="DUF2968 domain-containing protein" evidence="2">
    <location>
        <begin position="30"/>
        <end position="241"/>
    </location>
</feature>
<dbReference type="AlphaFoldDB" id="A0A173GZP1"/>
<keyword evidence="2" id="KW-0732">Signal</keyword>
<reference evidence="3" key="1">
    <citation type="submission" date="2016-06" db="EMBL/GenBank/DDBJ databases">
        <title>Complete Genome Sequence of Pandoraea faecigallinarum DSM-23572.</title>
        <authorList>
            <person name="Yong D."/>
            <person name="Ee R."/>
            <person name="Lim Y.-L."/>
            <person name="Yin W.-F."/>
            <person name="Chan K.-G."/>
        </authorList>
    </citation>
    <scope>NUCLEOTIDE SEQUENCE</scope>
    <source>
        <strain evidence="3">DSM 23572</strain>
    </source>
</reference>
<gene>
    <name evidence="3" type="ORF">AB870_16080</name>
</gene>
<feature type="coiled-coil region" evidence="1">
    <location>
        <begin position="132"/>
        <end position="208"/>
    </location>
</feature>
<keyword evidence="4" id="KW-1185">Reference proteome</keyword>
<dbReference type="InterPro" id="IPR021350">
    <property type="entry name" value="DUF2968"/>
</dbReference>
<dbReference type="OrthoDB" id="5952682at2"/>
<evidence type="ECO:0000313" key="4">
    <source>
        <dbReference type="Proteomes" id="UP000035651"/>
    </source>
</evidence>
<dbReference type="Proteomes" id="UP000035651">
    <property type="component" value="Chromosome"/>
</dbReference>
<evidence type="ECO:0000256" key="2">
    <source>
        <dbReference type="SAM" id="SignalP"/>
    </source>
</evidence>
<dbReference type="Pfam" id="PF11180">
    <property type="entry name" value="DUF2968"/>
    <property type="match status" value="1"/>
</dbReference>
<proteinExistence type="predicted"/>
<dbReference type="EMBL" id="CP011807">
    <property type="protein sequence ID" value="ANI21655.1"/>
    <property type="molecule type" value="Genomic_DNA"/>
</dbReference>
<evidence type="ECO:0000256" key="1">
    <source>
        <dbReference type="SAM" id="Coils"/>
    </source>
</evidence>
<feature type="signal peptide" evidence="2">
    <location>
        <begin position="1"/>
        <end position="29"/>
    </location>
</feature>
<accession>A0A173GZP1</accession>
<sequence length="241" mass="26554">MKFNDFRGWRLCRCAVVAGLFAWGNAADAGQNEVDLSAAASRREALASAQGSNSAASGTIQELGSLIRNKKVTELRTAYNGRHGASLLLDPGDMTYYVTLFTGEHFWRAAKLSDERAAENLYEEFVRRTRALAEIEIRRLTLEAEKAVVEHELGDAEARLLAARNDLAIQRQQELRLDADQQAERNQVSALKKEYTAARHHLRELEARILAVEAAQHGTKSGAIDCVDRSAESGAVVGCTR</sequence>
<protein>
    <recommendedName>
        <fullName evidence="5">DUF2968 domain-containing protein</fullName>
    </recommendedName>
</protein>
<evidence type="ECO:0008006" key="5">
    <source>
        <dbReference type="Google" id="ProtNLM"/>
    </source>
</evidence>
<dbReference type="RefSeq" id="WP_064674770.1">
    <property type="nucleotide sequence ID" value="NZ_CP011807.3"/>
</dbReference>